<dbReference type="SUPFAM" id="SSF55073">
    <property type="entry name" value="Nucleotide cyclase"/>
    <property type="match status" value="1"/>
</dbReference>
<dbReference type="KEGG" id="dwd:DSCW_34230"/>
<dbReference type="Pfam" id="PF00211">
    <property type="entry name" value="Guanylate_cyc"/>
    <property type="match status" value="1"/>
</dbReference>
<dbReference type="EMBL" id="AP021875">
    <property type="protein sequence ID" value="BBO76006.1"/>
    <property type="molecule type" value="Genomic_DNA"/>
</dbReference>
<dbReference type="GO" id="GO:0016787">
    <property type="term" value="F:hydrolase activity"/>
    <property type="evidence" value="ECO:0007669"/>
    <property type="project" value="UniProtKB-KW"/>
</dbReference>
<dbReference type="PANTHER" id="PTHR43433">
    <property type="entry name" value="HYDROLASE, ALPHA/BETA FOLD FAMILY PROTEIN"/>
    <property type="match status" value="1"/>
</dbReference>
<evidence type="ECO:0000313" key="3">
    <source>
        <dbReference type="Proteomes" id="UP000427769"/>
    </source>
</evidence>
<dbReference type="Gene3D" id="3.40.50.1820">
    <property type="entry name" value="alpha/beta hydrolase"/>
    <property type="match status" value="1"/>
</dbReference>
<dbReference type="InterPro" id="IPR001054">
    <property type="entry name" value="A/G_cyclase"/>
</dbReference>
<dbReference type="GO" id="GO:0035556">
    <property type="term" value="P:intracellular signal transduction"/>
    <property type="evidence" value="ECO:0007669"/>
    <property type="project" value="InterPro"/>
</dbReference>
<keyword evidence="2" id="KW-0378">Hydrolase</keyword>
<sequence>MESIVTRYARKDDISIAYQVFGGSNIDLVFVPGFISHIDNYWDEPNLARWLRRLGSFFRVLMFDKQGTGLSDRNGKLPGMDERMDDVRTVMDAQGIEKASLFGISEGGSLATLFAAHHPDRTQALILYGAFAQFTSWFPTEEALKGLFDYIDNGWGSGESLPMFAPTMKDDLAFKQWWGKFEKLGGSPGAVKALMRMNSQIDITDILQSVNVPTLVIHRKNDVTVSSKGGRLLAERIPNARYLELSGIDHLPMVGENSDRIIDEIANFLTGKWQPAETERILATVLFTDIVNSTRLAAEIGDRQWRDILEHHQTIVRRELDRFRGNEIDTAGDGFFATFDGPARAIHCARAIRDVVSGSGIQMRAGLHTGECEMIGGKVGGIAVHIGSRVMHEANPSEILVSSTVKDLVAGSGLSFHNRGKYILKGIPDKWRLFTVESNV</sequence>
<dbReference type="AlphaFoldDB" id="A0A5K7Z2R0"/>
<dbReference type="InterPro" id="IPR022742">
    <property type="entry name" value="Hydrolase_4"/>
</dbReference>
<dbReference type="PANTHER" id="PTHR43433:SF8">
    <property type="entry name" value="BIFUNCTIONAL LIPASE_ADENYLATE CYCLASE LIPJ"/>
    <property type="match status" value="1"/>
</dbReference>
<organism evidence="2 3">
    <name type="scientific">Desulfosarcina widdelii</name>
    <dbReference type="NCBI Taxonomy" id="947919"/>
    <lineage>
        <taxon>Bacteria</taxon>
        <taxon>Pseudomonadati</taxon>
        <taxon>Thermodesulfobacteriota</taxon>
        <taxon>Desulfobacteria</taxon>
        <taxon>Desulfobacterales</taxon>
        <taxon>Desulfosarcinaceae</taxon>
        <taxon>Desulfosarcina</taxon>
    </lineage>
</organism>
<dbReference type="PROSITE" id="PS50125">
    <property type="entry name" value="GUANYLATE_CYCLASE_2"/>
    <property type="match status" value="1"/>
</dbReference>
<dbReference type="InterPro" id="IPR029058">
    <property type="entry name" value="AB_hydrolase_fold"/>
</dbReference>
<gene>
    <name evidence="2" type="ORF">DSCW_34230</name>
</gene>
<dbReference type="GO" id="GO:0009190">
    <property type="term" value="P:cyclic nucleotide biosynthetic process"/>
    <property type="evidence" value="ECO:0007669"/>
    <property type="project" value="InterPro"/>
</dbReference>
<dbReference type="InterPro" id="IPR000073">
    <property type="entry name" value="AB_hydrolase_1"/>
</dbReference>
<dbReference type="OrthoDB" id="9779853at2"/>
<accession>A0A5K7Z2R0</accession>
<evidence type="ECO:0000259" key="1">
    <source>
        <dbReference type="PROSITE" id="PS50125"/>
    </source>
</evidence>
<dbReference type="RefSeq" id="WP_155304868.1">
    <property type="nucleotide sequence ID" value="NZ_AP021875.1"/>
</dbReference>
<dbReference type="Proteomes" id="UP000427769">
    <property type="component" value="Chromosome"/>
</dbReference>
<evidence type="ECO:0000313" key="2">
    <source>
        <dbReference type="EMBL" id="BBO76006.1"/>
    </source>
</evidence>
<dbReference type="CDD" id="cd07302">
    <property type="entry name" value="CHD"/>
    <property type="match status" value="1"/>
</dbReference>
<keyword evidence="3" id="KW-1185">Reference proteome</keyword>
<feature type="domain" description="Guanylate cyclase" evidence="1">
    <location>
        <begin position="284"/>
        <end position="391"/>
    </location>
</feature>
<dbReference type="Gene3D" id="3.30.70.1230">
    <property type="entry name" value="Nucleotide cyclase"/>
    <property type="match status" value="1"/>
</dbReference>
<dbReference type="Pfam" id="PF12146">
    <property type="entry name" value="Hydrolase_4"/>
    <property type="match status" value="1"/>
</dbReference>
<dbReference type="GO" id="GO:0004016">
    <property type="term" value="F:adenylate cyclase activity"/>
    <property type="evidence" value="ECO:0007669"/>
    <property type="project" value="UniProtKB-ARBA"/>
</dbReference>
<dbReference type="SUPFAM" id="SSF53474">
    <property type="entry name" value="alpha/beta-Hydrolases"/>
    <property type="match status" value="1"/>
</dbReference>
<proteinExistence type="predicted"/>
<protein>
    <submittedName>
        <fullName evidence="2">Hydrolase</fullName>
    </submittedName>
</protein>
<dbReference type="InterPro" id="IPR029787">
    <property type="entry name" value="Nucleotide_cyclase"/>
</dbReference>
<dbReference type="SMART" id="SM00044">
    <property type="entry name" value="CYCc"/>
    <property type="match status" value="1"/>
</dbReference>
<dbReference type="PRINTS" id="PR00111">
    <property type="entry name" value="ABHYDROLASE"/>
</dbReference>
<dbReference type="InterPro" id="IPR050471">
    <property type="entry name" value="AB_hydrolase"/>
</dbReference>
<name>A0A5K7Z2R0_9BACT</name>
<reference evidence="2 3" key="1">
    <citation type="submission" date="2019-11" db="EMBL/GenBank/DDBJ databases">
        <title>Comparative genomics of hydrocarbon-degrading Desulfosarcina strains.</title>
        <authorList>
            <person name="Watanabe M."/>
            <person name="Kojima H."/>
            <person name="Fukui M."/>
        </authorList>
    </citation>
    <scope>NUCLEOTIDE SEQUENCE [LARGE SCALE GENOMIC DNA]</scope>
    <source>
        <strain evidence="2 3">PP31</strain>
    </source>
</reference>